<feature type="compositionally biased region" description="Low complexity" evidence="1">
    <location>
        <begin position="261"/>
        <end position="296"/>
    </location>
</feature>
<evidence type="ECO:0000256" key="1">
    <source>
        <dbReference type="SAM" id="MobiDB-lite"/>
    </source>
</evidence>
<dbReference type="InterPro" id="IPR005543">
    <property type="entry name" value="PASTA_dom"/>
</dbReference>
<dbReference type="Pfam" id="PF03793">
    <property type="entry name" value="PASTA"/>
    <property type="match status" value="3"/>
</dbReference>
<feature type="domain" description="PASTA" evidence="2">
    <location>
        <begin position="88"/>
        <end position="153"/>
    </location>
</feature>
<dbReference type="Gene3D" id="3.30.10.20">
    <property type="match status" value="3"/>
</dbReference>
<feature type="domain" description="PASTA" evidence="2">
    <location>
        <begin position="158"/>
        <end position="223"/>
    </location>
</feature>
<reference evidence="3" key="1">
    <citation type="submission" date="2024-07" db="EMBL/GenBank/DDBJ databases">
        <authorList>
            <person name="Li X.-J."/>
            <person name="Wang X."/>
        </authorList>
    </citation>
    <scope>NUCLEOTIDE SEQUENCE</scope>
    <source>
        <strain evidence="3">HSP-334</strain>
    </source>
</reference>
<feature type="domain" description="PASTA" evidence="2">
    <location>
        <begin position="21"/>
        <end position="87"/>
    </location>
</feature>
<dbReference type="CDD" id="cd06577">
    <property type="entry name" value="PASTA_pknB"/>
    <property type="match status" value="3"/>
</dbReference>
<evidence type="ECO:0000259" key="2">
    <source>
        <dbReference type="PROSITE" id="PS51178"/>
    </source>
</evidence>
<evidence type="ECO:0000313" key="3">
    <source>
        <dbReference type="EMBL" id="XDU67830.1"/>
    </source>
</evidence>
<name>A0AB39VKP8_9FUSO</name>
<feature type="region of interest" description="Disordered" evidence="1">
    <location>
        <begin position="258"/>
        <end position="304"/>
    </location>
</feature>
<protein>
    <submittedName>
        <fullName evidence="3">PASTA domain-containing protein</fullName>
    </submittedName>
</protein>
<dbReference type="SMART" id="SM00740">
    <property type="entry name" value="PASTA"/>
    <property type="match status" value="3"/>
</dbReference>
<accession>A0AB39VKP8</accession>
<dbReference type="AlphaFoldDB" id="A0AB39VKP8"/>
<sequence>MICLVTLGIFGRGVFDRHFFNTRMTVIPNVMNLNEKEAIKYLKEAGLKVKVIHSKTEKVPLNVVHNQDPRPGKKVKVNRVIKIWVNNGQNQVVPNIIGLELLEARSKLKGQNIQIETIDYYPSNQKYNTILGVYPKPGTKLEINQKISILVSSQQMIDPSVMPNIVGLDLNDARELAKQVGINIQNVSYTSDQTLPLNTIISTNPAAGARIQRGQNVSVVINTASRARRRQTTEEIINRSKNDINKNGIEKAIDDTINKIDNSNSGNNNSTNNPTNSGNDGNSGDNPSQGNNSDSQQSEDDSGE</sequence>
<dbReference type="KEGG" id="lrug:AB8B22_08990"/>
<dbReference type="SUPFAM" id="SSF54184">
    <property type="entry name" value="Penicillin-binding protein 2x (pbp-2x), c-terminal domain"/>
    <property type="match status" value="1"/>
</dbReference>
<dbReference type="RefSeq" id="WP_369711950.1">
    <property type="nucleotide sequence ID" value="NZ_CP165644.1"/>
</dbReference>
<dbReference type="PROSITE" id="PS51178">
    <property type="entry name" value="PASTA"/>
    <property type="match status" value="3"/>
</dbReference>
<proteinExistence type="predicted"/>
<organism evidence="3">
    <name type="scientific">Leptotrichia rugosa</name>
    <dbReference type="NCBI Taxonomy" id="3239302"/>
    <lineage>
        <taxon>Bacteria</taxon>
        <taxon>Fusobacteriati</taxon>
        <taxon>Fusobacteriota</taxon>
        <taxon>Fusobacteriia</taxon>
        <taxon>Fusobacteriales</taxon>
        <taxon>Leptotrichiaceae</taxon>
        <taxon>Leptotrichia</taxon>
    </lineage>
</organism>
<gene>
    <name evidence="3" type="ORF">AB8B22_08990</name>
</gene>
<dbReference type="EMBL" id="CP165644">
    <property type="protein sequence ID" value="XDU67830.1"/>
    <property type="molecule type" value="Genomic_DNA"/>
</dbReference>